<dbReference type="PROSITE" id="PS50088">
    <property type="entry name" value="ANK_REPEAT"/>
    <property type="match status" value="1"/>
</dbReference>
<dbReference type="Pfam" id="PF00023">
    <property type="entry name" value="Ank"/>
    <property type="match status" value="1"/>
</dbReference>
<evidence type="ECO:0000313" key="3">
    <source>
        <dbReference type="Proteomes" id="UP000503462"/>
    </source>
</evidence>
<sequence length="340" mass="38019">MSEETAHPSDINVVDASTRQAWLSKLEINGKVKDGILSSLAQGDISTALQLLESGQAAKRDIRTKDNKSPTGLTALHLASLFGDDVVFQKLLELNVDTNVTCYCQITSYSVATKFWMDARPLLFAIGSKNQHIVNKLLAQSSSVTMNDAWPLFSTEWWRLTGRFEWDASRAILRNLVQHNLDLNQRVAILRWSMLHYCVNMEPRTWDGIEEFLQGRYETIEYLIENGSEPLLKDTFGRTALALLQERTNSLPSTGIADADLAILERVRDAADERLKELLQKAMVAQVDKIQAKTGFRGSLHKLAIRGQALDRIPLLLRSGASSFRRSSVSSAGMRSQLSN</sequence>
<evidence type="ECO:0000313" key="2">
    <source>
        <dbReference type="EMBL" id="QIW99971.1"/>
    </source>
</evidence>
<gene>
    <name evidence="2" type="ORF">AMS68_005489</name>
</gene>
<dbReference type="Proteomes" id="UP000503462">
    <property type="component" value="Chromosome 4"/>
</dbReference>
<name>A0A6H0XYX3_9PEZI</name>
<dbReference type="Gene3D" id="1.25.40.20">
    <property type="entry name" value="Ankyrin repeat-containing domain"/>
    <property type="match status" value="2"/>
</dbReference>
<dbReference type="InterPro" id="IPR002110">
    <property type="entry name" value="Ankyrin_rpt"/>
</dbReference>
<keyword evidence="3" id="KW-1185">Reference proteome</keyword>
<proteinExistence type="predicted"/>
<protein>
    <submittedName>
        <fullName evidence="2">Uncharacterized protein</fullName>
    </submittedName>
</protein>
<keyword evidence="1" id="KW-0040">ANK repeat</keyword>
<dbReference type="SMART" id="SM00248">
    <property type="entry name" value="ANK"/>
    <property type="match status" value="3"/>
</dbReference>
<dbReference type="PROSITE" id="PS50297">
    <property type="entry name" value="ANK_REP_REGION"/>
    <property type="match status" value="1"/>
</dbReference>
<dbReference type="EMBL" id="CP051142">
    <property type="protein sequence ID" value="QIW99971.1"/>
    <property type="molecule type" value="Genomic_DNA"/>
</dbReference>
<organism evidence="2 3">
    <name type="scientific">Peltaster fructicola</name>
    <dbReference type="NCBI Taxonomy" id="286661"/>
    <lineage>
        <taxon>Eukaryota</taxon>
        <taxon>Fungi</taxon>
        <taxon>Dikarya</taxon>
        <taxon>Ascomycota</taxon>
        <taxon>Pezizomycotina</taxon>
        <taxon>Dothideomycetes</taxon>
        <taxon>Dothideomycetes incertae sedis</taxon>
        <taxon>Peltaster</taxon>
    </lineage>
</organism>
<dbReference type="AlphaFoldDB" id="A0A6H0XYX3"/>
<dbReference type="InterPro" id="IPR036770">
    <property type="entry name" value="Ankyrin_rpt-contain_sf"/>
</dbReference>
<feature type="repeat" description="ANK" evidence="1">
    <location>
        <begin position="71"/>
        <end position="103"/>
    </location>
</feature>
<dbReference type="SUPFAM" id="SSF48403">
    <property type="entry name" value="Ankyrin repeat"/>
    <property type="match status" value="1"/>
</dbReference>
<evidence type="ECO:0000256" key="1">
    <source>
        <dbReference type="PROSITE-ProRule" id="PRU00023"/>
    </source>
</evidence>
<reference evidence="2 3" key="1">
    <citation type="journal article" date="2016" name="Sci. Rep.">
        <title>Peltaster fructicola genome reveals evolution from an invasive phytopathogen to an ectophytic parasite.</title>
        <authorList>
            <person name="Xu C."/>
            <person name="Chen H."/>
            <person name="Gleason M.L."/>
            <person name="Xu J.R."/>
            <person name="Liu H."/>
            <person name="Zhang R."/>
            <person name="Sun G."/>
        </authorList>
    </citation>
    <scope>NUCLEOTIDE SEQUENCE [LARGE SCALE GENOMIC DNA]</scope>
    <source>
        <strain evidence="2 3">LNHT1506</strain>
    </source>
</reference>
<accession>A0A6H0XYX3</accession>